<comment type="similarity">
    <text evidence="3 11">Belongs to the glycosyl hydrolase 27 family.</text>
</comment>
<name>A0A223AMX6_9BASI</name>
<evidence type="ECO:0000256" key="4">
    <source>
        <dbReference type="ARBA" id="ARBA00012755"/>
    </source>
</evidence>
<feature type="signal peptide" evidence="12">
    <location>
        <begin position="1"/>
        <end position="21"/>
    </location>
</feature>
<dbReference type="Gene3D" id="3.20.20.70">
    <property type="entry name" value="Aldolase class I"/>
    <property type="match status" value="1"/>
</dbReference>
<dbReference type="SMR" id="A0A223AMX6"/>
<dbReference type="Pfam" id="PF17801">
    <property type="entry name" value="Melibiase_C"/>
    <property type="match status" value="1"/>
</dbReference>
<dbReference type="InterPro" id="IPR013785">
    <property type="entry name" value="Aldolase_TIM"/>
</dbReference>
<evidence type="ECO:0000256" key="5">
    <source>
        <dbReference type="ARBA" id="ARBA00022525"/>
    </source>
</evidence>
<feature type="chain" id="PRO_5012194809" description="Alpha-galactosidase" evidence="12">
    <location>
        <begin position="22"/>
        <end position="467"/>
    </location>
</feature>
<dbReference type="CDD" id="cd14792">
    <property type="entry name" value="GH27"/>
    <property type="match status" value="1"/>
</dbReference>
<accession>A0A223AMX6</accession>
<dbReference type="GO" id="GO:0004557">
    <property type="term" value="F:alpha-galactosidase activity"/>
    <property type="evidence" value="ECO:0007669"/>
    <property type="project" value="UniProtKB-EC"/>
</dbReference>
<evidence type="ECO:0000259" key="13">
    <source>
        <dbReference type="Pfam" id="PF17801"/>
    </source>
</evidence>
<dbReference type="GO" id="GO:0005995">
    <property type="term" value="P:melibiose catabolic process"/>
    <property type="evidence" value="ECO:0007669"/>
    <property type="project" value="UniProtKB-ARBA"/>
</dbReference>
<evidence type="ECO:0000256" key="11">
    <source>
        <dbReference type="RuleBase" id="RU361168"/>
    </source>
</evidence>
<protein>
    <recommendedName>
        <fullName evidence="4 11">Alpha-galactosidase</fullName>
        <ecNumber evidence="4 11">3.2.1.22</ecNumber>
    </recommendedName>
    <alternativeName>
        <fullName evidence="11">Melibiase</fullName>
    </alternativeName>
</protein>
<evidence type="ECO:0000256" key="6">
    <source>
        <dbReference type="ARBA" id="ARBA00022729"/>
    </source>
</evidence>
<dbReference type="Gene3D" id="2.60.40.1180">
    <property type="entry name" value="Golgi alpha-mannosidase II"/>
    <property type="match status" value="1"/>
</dbReference>
<dbReference type="EMBL" id="KY797677">
    <property type="protein sequence ID" value="ASS36260.1"/>
    <property type="molecule type" value="mRNA"/>
</dbReference>
<sequence>MLLTRLGSLAVFARLATPAFALDNGVGVLPALGWNSWNTFATDISEEIIITAAKEMVNSGLAALGYKYILVDDGATSHERTPEGAIQANTTKFPSGVKNLTDSIHSINLKVGMYSDAGEFTCGSYPGSLGHEVSDAQTWAAWGVDYLKYDNCFNQGQSGNANISYERYERMSRALNATDRPILYSLCTWGQDNVWDWASTIANSYRISGDIYPYFDRFDARCPCDTYDCLLPGYHCSVTNIVDKGAPLGQKVRAGSYGDWDMLEVGVGGLMTFAEQVAHFSLWSMAKSPLILGNDLGNMSTETLSIISNKVMISINQDSLSSPAHRVFKKEVAAEEDSSLATWQLQPTTAGSLQLWSGRLEDGFVVALFNTSPRNLTYDLELSEALDIFDYGPEAQTLLYNVYDVWAPAADPTAPKNASRAEAASRLCGADAGVVSGSIPAVVVEAHGIRVFKLTAAMEGVRRGRWR</sequence>
<dbReference type="PRINTS" id="PR00740">
    <property type="entry name" value="GLHYDRLASE27"/>
</dbReference>
<dbReference type="GO" id="GO:0005576">
    <property type="term" value="C:extracellular region"/>
    <property type="evidence" value="ECO:0007669"/>
    <property type="project" value="UniProtKB-SubCell"/>
</dbReference>
<keyword evidence="7 11" id="KW-0378">Hydrolase</keyword>
<comment type="catalytic activity">
    <reaction evidence="1 11">
        <text>Hydrolysis of terminal, non-reducing alpha-D-galactose residues in alpha-D-galactosides, including galactose oligosaccharides, galactomannans and galactolipids.</text>
        <dbReference type="EC" id="3.2.1.22"/>
    </reaction>
</comment>
<dbReference type="InterPro" id="IPR002241">
    <property type="entry name" value="Glyco_hydro_27"/>
</dbReference>
<evidence type="ECO:0000256" key="9">
    <source>
        <dbReference type="ARBA" id="ARBA00023180"/>
    </source>
</evidence>
<evidence type="ECO:0000256" key="2">
    <source>
        <dbReference type="ARBA" id="ARBA00004613"/>
    </source>
</evidence>
<dbReference type="InterPro" id="IPR017853">
    <property type="entry name" value="GH"/>
</dbReference>
<evidence type="ECO:0000256" key="1">
    <source>
        <dbReference type="ARBA" id="ARBA00001255"/>
    </source>
</evidence>
<keyword evidence="9" id="KW-0325">Glycoprotein</keyword>
<dbReference type="PRINTS" id="PR00748">
    <property type="entry name" value="MELIBIASE"/>
</dbReference>
<evidence type="ECO:0000256" key="3">
    <source>
        <dbReference type="ARBA" id="ARBA00009743"/>
    </source>
</evidence>
<evidence type="ECO:0000256" key="7">
    <source>
        <dbReference type="ARBA" id="ARBA00022801"/>
    </source>
</evidence>
<dbReference type="AlphaFoldDB" id="A0A223AMX6"/>
<reference evidence="14" key="1">
    <citation type="submission" date="2017-03" db="EMBL/GenBank/DDBJ databases">
        <title>Characterization, cloning and expression of alpha-galactosidase from psychrophilic yeast, Glaciozyma antarctica.</title>
        <authorList>
            <person name="Al Moheer R.Q."/>
            <person name="Abu Bakar F.D."/>
            <person name="Mahadi N.M."/>
            <person name="Abdul Murad A.M."/>
        </authorList>
    </citation>
    <scope>NUCLEOTIDE SEQUENCE</scope>
</reference>
<dbReference type="FunFam" id="3.20.20.70:FF:000202">
    <property type="entry name" value="Alpha-galactosidase"/>
    <property type="match status" value="1"/>
</dbReference>
<proteinExistence type="evidence at transcript level"/>
<dbReference type="InterPro" id="IPR006215">
    <property type="entry name" value="Glyco_hydro_melibiase"/>
</dbReference>
<dbReference type="SUPFAM" id="SSF51445">
    <property type="entry name" value="(Trans)glycosidases"/>
    <property type="match status" value="1"/>
</dbReference>
<dbReference type="PANTHER" id="PTHR11452">
    <property type="entry name" value="ALPHA-GALACTOSIDASE/ALPHA-N-ACETYLGALACTOSAMINIDASE"/>
    <property type="match status" value="1"/>
</dbReference>
<keyword evidence="10 11" id="KW-0326">Glycosidase</keyword>
<dbReference type="EC" id="3.2.1.22" evidence="4 11"/>
<organism evidence="14">
    <name type="scientific">Glaciozyma antarctica</name>
    <dbReference type="NCBI Taxonomy" id="105987"/>
    <lineage>
        <taxon>Eukaryota</taxon>
        <taxon>Fungi</taxon>
        <taxon>Dikarya</taxon>
        <taxon>Basidiomycota</taxon>
        <taxon>Pucciniomycotina</taxon>
        <taxon>Microbotryomycetes</taxon>
        <taxon>Kriegeriales</taxon>
        <taxon>Camptobasidiaceae</taxon>
        <taxon>Glaciozyma</taxon>
    </lineage>
</organism>
<keyword evidence="6 12" id="KW-0732">Signal</keyword>
<evidence type="ECO:0000256" key="12">
    <source>
        <dbReference type="SAM" id="SignalP"/>
    </source>
</evidence>
<comment type="subcellular location">
    <subcellularLocation>
        <location evidence="2">Secreted</location>
    </subcellularLocation>
</comment>
<dbReference type="PANTHER" id="PTHR11452:SF75">
    <property type="entry name" value="ALPHA-GALACTOSIDASE MEL1"/>
    <property type="match status" value="1"/>
</dbReference>
<evidence type="ECO:0000256" key="10">
    <source>
        <dbReference type="ARBA" id="ARBA00023295"/>
    </source>
</evidence>
<dbReference type="InterPro" id="IPR041233">
    <property type="entry name" value="Melibiase_C"/>
</dbReference>
<dbReference type="InterPro" id="IPR013780">
    <property type="entry name" value="Glyco_hydro_b"/>
</dbReference>
<keyword evidence="8 11" id="KW-1015">Disulfide bond</keyword>
<dbReference type="Pfam" id="PF16499">
    <property type="entry name" value="Melibiase_2"/>
    <property type="match status" value="1"/>
</dbReference>
<evidence type="ECO:0000313" key="14">
    <source>
        <dbReference type="EMBL" id="ASS36260.1"/>
    </source>
</evidence>
<feature type="domain" description="Alpha galactosidase C-terminal" evidence="13">
    <location>
        <begin position="351"/>
        <end position="409"/>
    </location>
</feature>
<keyword evidence="5" id="KW-0964">Secreted</keyword>
<evidence type="ECO:0000256" key="8">
    <source>
        <dbReference type="ARBA" id="ARBA00023157"/>
    </source>
</evidence>